<gene>
    <name evidence="1" type="ORF">A9D14_19175</name>
</gene>
<dbReference type="Proteomes" id="UP000195807">
    <property type="component" value="Plasmid pCME4A9II"/>
</dbReference>
<evidence type="ECO:0000313" key="2">
    <source>
        <dbReference type="Proteomes" id="UP000195807"/>
    </source>
</evidence>
<dbReference type="KEGG" id="cman:A9D14_19175"/>
<accession>A0A217EZ73</accession>
<dbReference type="EMBL" id="CP019604">
    <property type="protein sequence ID" value="ARU18445.1"/>
    <property type="molecule type" value="Genomic_DNA"/>
</dbReference>
<proteinExistence type="predicted"/>
<sequence>MASADHEFPPDVAIYIKVRCTLSLSHGKSKDYPTIALKRFKPTEKLIVGMVAPQPPVRTRLQKRPVARNLPSQVQKS</sequence>
<keyword evidence="1" id="KW-0614">Plasmid</keyword>
<dbReference type="AlphaFoldDB" id="A0A217EZ73"/>
<keyword evidence="2" id="KW-1185">Reference proteome</keyword>
<geneLocation type="plasmid" evidence="2">
    <name>pcme4a9ii</name>
</geneLocation>
<reference evidence="1 2" key="1">
    <citation type="submission" date="2017-01" db="EMBL/GenBank/DDBJ databases">
        <title>Complete genome sequence of esterase-producing bacterium Croceicoccus marinus E4A9.</title>
        <authorList>
            <person name="Wu Y.-H."/>
            <person name="Cheng H."/>
            <person name="Xu L."/>
            <person name="Huo Y.-Y."/>
            <person name="Wang C.-S."/>
            <person name="Xu X.-W."/>
        </authorList>
    </citation>
    <scope>NUCLEOTIDE SEQUENCE [LARGE SCALE GENOMIC DNA]</scope>
    <source>
        <strain evidence="1 2">E4A9</strain>
        <plasmid evidence="2">Plasmid pcme4a9ii</plasmid>
    </source>
</reference>
<name>A0A217EZ73_9SPHN</name>
<organism evidence="1 2">
    <name type="scientific">Croceicoccus marinus</name>
    <dbReference type="NCBI Taxonomy" id="450378"/>
    <lineage>
        <taxon>Bacteria</taxon>
        <taxon>Pseudomonadati</taxon>
        <taxon>Pseudomonadota</taxon>
        <taxon>Alphaproteobacteria</taxon>
        <taxon>Sphingomonadales</taxon>
        <taxon>Erythrobacteraceae</taxon>
        <taxon>Croceicoccus</taxon>
    </lineage>
</organism>
<protein>
    <submittedName>
        <fullName evidence="1">Uncharacterized protein</fullName>
    </submittedName>
</protein>
<evidence type="ECO:0000313" key="1">
    <source>
        <dbReference type="EMBL" id="ARU18445.1"/>
    </source>
</evidence>